<dbReference type="InterPro" id="IPR011990">
    <property type="entry name" value="TPR-like_helical_dom_sf"/>
</dbReference>
<organism evidence="1 2">
    <name type="scientific">Nocardiopsis ansamitocini</name>
    <dbReference type="NCBI Taxonomy" id="1670832"/>
    <lineage>
        <taxon>Bacteria</taxon>
        <taxon>Bacillati</taxon>
        <taxon>Actinomycetota</taxon>
        <taxon>Actinomycetes</taxon>
        <taxon>Streptosporangiales</taxon>
        <taxon>Nocardiopsidaceae</taxon>
        <taxon>Nocardiopsis</taxon>
    </lineage>
</organism>
<accession>A0A9W6PA32</accession>
<dbReference type="Gene3D" id="1.25.40.10">
    <property type="entry name" value="Tetratricopeptide repeat domain"/>
    <property type="match status" value="1"/>
</dbReference>
<keyword evidence="2" id="KW-1185">Reference proteome</keyword>
<gene>
    <name evidence="1" type="ORF">Nans01_40990</name>
</gene>
<proteinExistence type="predicted"/>
<name>A0A9W6PA32_9ACTN</name>
<reference evidence="1" key="1">
    <citation type="submission" date="2023-02" db="EMBL/GenBank/DDBJ databases">
        <title>Nocardiopsis ansamitocini NBRC 112285.</title>
        <authorList>
            <person name="Ichikawa N."/>
            <person name="Sato H."/>
            <person name="Tonouchi N."/>
        </authorList>
    </citation>
    <scope>NUCLEOTIDE SEQUENCE</scope>
    <source>
        <strain evidence="1">NBRC 112285</strain>
    </source>
</reference>
<dbReference type="SUPFAM" id="SSF48452">
    <property type="entry name" value="TPR-like"/>
    <property type="match status" value="1"/>
</dbReference>
<evidence type="ECO:0000313" key="1">
    <source>
        <dbReference type="EMBL" id="GLU49748.1"/>
    </source>
</evidence>
<evidence type="ECO:0000313" key="2">
    <source>
        <dbReference type="Proteomes" id="UP001165092"/>
    </source>
</evidence>
<protein>
    <recommendedName>
        <fullName evidence="3">Tetratricopeptide repeat protein</fullName>
    </recommendedName>
</protein>
<sequence length="200" mass="22514">MSDWGLGAGKDRGRTAMTRVTTADLDRLEFRAVQSGDHIAVARELLDLANQVEADSEICRAELFVRAGEQWEMAQEPERAAAAYQRAIDDGGPTIIGARALLCGALLELDLIDDAYAQLERLSASGARNLPTYIHIAETLLAHDDLEGAHEWATLGVRRFRHQDVSPYVHDLLMELLRIRFRIRMDLGLREDEFDRMLDE</sequence>
<dbReference type="AlphaFoldDB" id="A0A9W6PA32"/>
<evidence type="ECO:0008006" key="3">
    <source>
        <dbReference type="Google" id="ProtNLM"/>
    </source>
</evidence>
<dbReference type="Proteomes" id="UP001165092">
    <property type="component" value="Unassembled WGS sequence"/>
</dbReference>
<dbReference type="EMBL" id="BSQG01000009">
    <property type="protein sequence ID" value="GLU49748.1"/>
    <property type="molecule type" value="Genomic_DNA"/>
</dbReference>
<comment type="caution">
    <text evidence="1">The sequence shown here is derived from an EMBL/GenBank/DDBJ whole genome shotgun (WGS) entry which is preliminary data.</text>
</comment>